<dbReference type="PANTHER" id="PTHR46637">
    <property type="entry name" value="TIS1421-TRANSPOSASE PROTEIN A"/>
    <property type="match status" value="1"/>
</dbReference>
<gene>
    <name evidence="2" type="ORF">Aca07nite_73190</name>
</gene>
<accession>A0ABQ3WUV1</accession>
<organism evidence="2">
    <name type="scientific">Actinoplanes campanulatus</name>
    <dbReference type="NCBI Taxonomy" id="113559"/>
    <lineage>
        <taxon>Bacteria</taxon>
        <taxon>Bacillati</taxon>
        <taxon>Actinomycetota</taxon>
        <taxon>Actinomycetes</taxon>
        <taxon>Micromonosporales</taxon>
        <taxon>Micromonosporaceae</taxon>
        <taxon>Actinoplanes</taxon>
    </lineage>
</organism>
<dbReference type="InterPro" id="IPR052909">
    <property type="entry name" value="Transposase_6_like"/>
</dbReference>
<sequence length="114" mass="13049">MEKYCPEAFWHLAQPLLPAHPQRHQGGGRRRTDDRAMLAAIVYVLDAGCSWRKLPRSFPVHWRTAHRRFTEWVDQGVMSALHQATLDVLGVAGHIDWSRASIDSMHVRALKRGT</sequence>
<protein>
    <submittedName>
        <fullName evidence="2">Transposase</fullName>
    </submittedName>
</protein>
<name>A0ABQ3WUV1_9ACTN</name>
<feature type="domain" description="Insertion element IS402-like" evidence="1">
    <location>
        <begin position="7"/>
        <end position="82"/>
    </location>
</feature>
<dbReference type="InterPro" id="IPR025161">
    <property type="entry name" value="IS402-like_dom"/>
</dbReference>
<dbReference type="Pfam" id="PF13340">
    <property type="entry name" value="DUF4096"/>
    <property type="match status" value="1"/>
</dbReference>
<dbReference type="EMBL" id="BOMF01000139">
    <property type="protein sequence ID" value="GID50044.1"/>
    <property type="molecule type" value="Genomic_DNA"/>
</dbReference>
<proteinExistence type="predicted"/>
<evidence type="ECO:0000313" key="2">
    <source>
        <dbReference type="EMBL" id="GID50044.1"/>
    </source>
</evidence>
<dbReference type="PANTHER" id="PTHR46637:SF1">
    <property type="entry name" value="BLL5188 PROTEIN"/>
    <property type="match status" value="1"/>
</dbReference>
<evidence type="ECO:0000259" key="1">
    <source>
        <dbReference type="Pfam" id="PF13340"/>
    </source>
</evidence>
<comment type="caution">
    <text evidence="2">The sequence shown here is derived from an EMBL/GenBank/DDBJ whole genome shotgun (WGS) entry which is preliminary data.</text>
</comment>
<reference evidence="2" key="1">
    <citation type="submission" date="2021-01" db="EMBL/GenBank/DDBJ databases">
        <title>Whole genome shotgun sequence of Actinoplanes capillaceus NBRC 16408.</title>
        <authorList>
            <person name="Komaki H."/>
            <person name="Tamura T."/>
        </authorList>
    </citation>
    <scope>NUCLEOTIDE SEQUENCE [LARGE SCALE GENOMIC DNA]</scope>
    <source>
        <strain evidence="2">NBRC 16408</strain>
    </source>
</reference>